<accession>A0A9P1I7L1</accession>
<feature type="compositionally biased region" description="Basic and acidic residues" evidence="1">
    <location>
        <begin position="1"/>
        <end position="18"/>
    </location>
</feature>
<gene>
    <name evidence="2" type="ORF">CAMP_LOCUS2607</name>
</gene>
<dbReference type="AlphaFoldDB" id="A0A9P1I7L1"/>
<evidence type="ECO:0000313" key="2">
    <source>
        <dbReference type="EMBL" id="CAI5439970.1"/>
    </source>
</evidence>
<dbReference type="EMBL" id="CANHGI010000001">
    <property type="protein sequence ID" value="CAI5439970.1"/>
    <property type="molecule type" value="Genomic_DNA"/>
</dbReference>
<sequence>MEERMNAAKRQREAREDFGGPMHTAQNEMDAPPTPGSVDSGHPKHRDFMDRSKLPPIHQLPREHSPNPPQYIPPQQVSRYEEMSVDMSQLTIGELARSRLGGLNEFNAISELKKANPDLLNLNDTKLNKKLGSNLHNTVCNLWKIEGDAELKKVMIELPPEHFISVHLCREFSILFNARKKKDILYWLKQFNDKTTSEDIKKRIVAKKAEKKKNKN</sequence>
<evidence type="ECO:0000256" key="1">
    <source>
        <dbReference type="SAM" id="MobiDB-lite"/>
    </source>
</evidence>
<dbReference type="Proteomes" id="UP001152747">
    <property type="component" value="Unassembled WGS sequence"/>
</dbReference>
<name>A0A9P1I7L1_9PELO</name>
<organism evidence="2 3">
    <name type="scientific">Caenorhabditis angaria</name>
    <dbReference type="NCBI Taxonomy" id="860376"/>
    <lineage>
        <taxon>Eukaryota</taxon>
        <taxon>Metazoa</taxon>
        <taxon>Ecdysozoa</taxon>
        <taxon>Nematoda</taxon>
        <taxon>Chromadorea</taxon>
        <taxon>Rhabditida</taxon>
        <taxon>Rhabditina</taxon>
        <taxon>Rhabditomorpha</taxon>
        <taxon>Rhabditoidea</taxon>
        <taxon>Rhabditidae</taxon>
        <taxon>Peloderinae</taxon>
        <taxon>Caenorhabditis</taxon>
    </lineage>
</organism>
<reference evidence="2" key="1">
    <citation type="submission" date="2022-11" db="EMBL/GenBank/DDBJ databases">
        <authorList>
            <person name="Kikuchi T."/>
        </authorList>
    </citation>
    <scope>NUCLEOTIDE SEQUENCE</scope>
    <source>
        <strain evidence="2">PS1010</strain>
    </source>
</reference>
<feature type="region of interest" description="Disordered" evidence="1">
    <location>
        <begin position="1"/>
        <end position="74"/>
    </location>
</feature>
<comment type="caution">
    <text evidence="2">The sequence shown here is derived from an EMBL/GenBank/DDBJ whole genome shotgun (WGS) entry which is preliminary data.</text>
</comment>
<keyword evidence="3" id="KW-1185">Reference proteome</keyword>
<evidence type="ECO:0000313" key="3">
    <source>
        <dbReference type="Proteomes" id="UP001152747"/>
    </source>
</evidence>
<proteinExistence type="predicted"/>
<protein>
    <submittedName>
        <fullName evidence="2">Uncharacterized protein</fullName>
    </submittedName>
</protein>